<organism evidence="3">
    <name type="scientific">Spirodela intermedia</name>
    <name type="common">Intermediate duckweed</name>
    <dbReference type="NCBI Taxonomy" id="51605"/>
    <lineage>
        <taxon>Eukaryota</taxon>
        <taxon>Viridiplantae</taxon>
        <taxon>Streptophyta</taxon>
        <taxon>Embryophyta</taxon>
        <taxon>Tracheophyta</taxon>
        <taxon>Spermatophyta</taxon>
        <taxon>Magnoliopsida</taxon>
        <taxon>Liliopsida</taxon>
        <taxon>Araceae</taxon>
        <taxon>Lemnoideae</taxon>
        <taxon>Spirodela</taxon>
    </lineage>
</organism>
<name>A0A7I8JMV3_SPIIN</name>
<feature type="region of interest" description="Disordered" evidence="1">
    <location>
        <begin position="263"/>
        <end position="284"/>
    </location>
</feature>
<feature type="transmembrane region" description="Helical" evidence="2">
    <location>
        <begin position="6"/>
        <end position="28"/>
    </location>
</feature>
<reference evidence="3 4" key="1">
    <citation type="submission" date="2019-12" db="EMBL/GenBank/DDBJ databases">
        <authorList>
            <person name="Scholz U."/>
            <person name="Mascher M."/>
            <person name="Fiebig A."/>
        </authorList>
    </citation>
    <scope>NUCLEOTIDE SEQUENCE</scope>
</reference>
<keyword evidence="2" id="KW-1133">Transmembrane helix</keyword>
<evidence type="ECO:0000256" key="2">
    <source>
        <dbReference type="SAM" id="Phobius"/>
    </source>
</evidence>
<dbReference type="Gene3D" id="3.40.50.300">
    <property type="entry name" value="P-loop containing nucleotide triphosphate hydrolases"/>
    <property type="match status" value="1"/>
</dbReference>
<evidence type="ECO:0000256" key="1">
    <source>
        <dbReference type="SAM" id="MobiDB-lite"/>
    </source>
</evidence>
<dbReference type="InterPro" id="IPR027417">
    <property type="entry name" value="P-loop_NTPase"/>
</dbReference>
<evidence type="ECO:0000313" key="3">
    <source>
        <dbReference type="EMBL" id="CAA2632233.1"/>
    </source>
</evidence>
<accession>A0A7I8JMV3</accession>
<dbReference type="EMBL" id="CACRZD030000015">
    <property type="protein sequence ID" value="CAA6671459.1"/>
    <property type="molecule type" value="Genomic_DNA"/>
</dbReference>
<feature type="compositionally biased region" description="Polar residues" evidence="1">
    <location>
        <begin position="268"/>
        <end position="278"/>
    </location>
</feature>
<gene>
    <name evidence="3" type="ORF">SI7747_15017867</name>
</gene>
<keyword evidence="2" id="KW-0812">Transmembrane</keyword>
<sequence length="284" mass="31268">MAGSSHLIALFVKLAAASVTGAVALLAFRRHLRDEALSALRRDIRISLLRMRADVLPLPRQELLREHRLAGPRRRRRALPGPRRDGAVVPCNLCPARLPRGGGGPRRRVAQYSQGREREADDNGAAALDLVDSPGLPEAEKLTRADVEATLSLASPSPECILLVLRCSGPQRTNLRRLQDIAAVVRERGLHLVVVLTHRNSLRSAKQSEELRREVALRAKTDSVYLIENYTATAFKNSFSTHCNALAVIRQCVEFAAMHRRHRASAAQKSSPPSTLGAQKSVFE</sequence>
<dbReference type="AlphaFoldDB" id="A0A7I8JMV3"/>
<evidence type="ECO:0000313" key="4">
    <source>
        <dbReference type="Proteomes" id="UP001189122"/>
    </source>
</evidence>
<proteinExistence type="predicted"/>
<dbReference type="EMBL" id="LR743602">
    <property type="protein sequence ID" value="CAA2632233.1"/>
    <property type="molecule type" value="Genomic_DNA"/>
</dbReference>
<keyword evidence="4" id="KW-1185">Reference proteome</keyword>
<protein>
    <submittedName>
        <fullName evidence="3">Uncharacterized protein</fullName>
    </submittedName>
</protein>
<keyword evidence="2" id="KW-0472">Membrane</keyword>
<dbReference type="Proteomes" id="UP001189122">
    <property type="component" value="Unassembled WGS sequence"/>
</dbReference>